<proteinExistence type="predicted"/>
<protein>
    <submittedName>
        <fullName evidence="1">Uncharacterized protein</fullName>
    </submittedName>
</protein>
<dbReference type="EMBL" id="CP146203">
    <property type="protein sequence ID" value="XBH22028.1"/>
    <property type="molecule type" value="Genomic_DNA"/>
</dbReference>
<accession>A0AAU7DW12</accession>
<dbReference type="AlphaFoldDB" id="A0AAU7DW12"/>
<name>A0AAU7DW12_9MICO</name>
<organism evidence="1">
    <name type="scientific">Jonesiaceae bacterium BS-20</name>
    <dbReference type="NCBI Taxonomy" id="3120821"/>
    <lineage>
        <taxon>Bacteria</taxon>
        <taxon>Bacillati</taxon>
        <taxon>Actinomycetota</taxon>
        <taxon>Actinomycetes</taxon>
        <taxon>Micrococcales</taxon>
        <taxon>Jonesiaceae</taxon>
    </lineage>
</organism>
<gene>
    <name evidence="1" type="ORF">V5R04_02010</name>
</gene>
<reference evidence="1" key="1">
    <citation type="submission" date="2024-02" db="EMBL/GenBank/DDBJ databases">
        <title>Tomenella chthoni gen. nov. sp. nov., a member of the family Jonesiaceae isolated from bat guano.</title>
        <authorList>
            <person name="Miller S.L."/>
            <person name="King J."/>
            <person name="Sankaranarayanan K."/>
            <person name="Lawson P.A."/>
        </authorList>
    </citation>
    <scope>NUCLEOTIDE SEQUENCE</scope>
    <source>
        <strain evidence="1">BS-20</strain>
    </source>
</reference>
<evidence type="ECO:0000313" key="1">
    <source>
        <dbReference type="EMBL" id="XBH22028.1"/>
    </source>
</evidence>
<sequence>MERWERLFFDLESSFSALETQELADLVQEHIRAEAAQLRMWQRCAGALGQDIELETTGPTPVRGIVTSVAPQWVLLTAQGRPILVPTAAIISFAAPRSVGEAGKTGANPSPSEVTLNRALRTLSRDRQLVTVVAGTRQHAGVLGQVSADHITVVSGGYGEWEQRRQPKAVVIATSHISYLHGGR</sequence>